<evidence type="ECO:0000259" key="1">
    <source>
        <dbReference type="Pfam" id="PF12867"/>
    </source>
</evidence>
<protein>
    <submittedName>
        <fullName evidence="2">DinB family protein</fullName>
    </submittedName>
</protein>
<name>A0A364RGM2_9BACT</name>
<dbReference type="EMBL" id="QMDV01000002">
    <property type="protein sequence ID" value="RAU83459.1"/>
    <property type="molecule type" value="Genomic_DNA"/>
</dbReference>
<evidence type="ECO:0000313" key="3">
    <source>
        <dbReference type="Proteomes" id="UP000251692"/>
    </source>
</evidence>
<dbReference type="Proteomes" id="UP000251692">
    <property type="component" value="Unassembled WGS sequence"/>
</dbReference>
<keyword evidence="3" id="KW-1185">Reference proteome</keyword>
<dbReference type="InterPro" id="IPR024775">
    <property type="entry name" value="DinB-like"/>
</dbReference>
<dbReference type="InterPro" id="IPR034660">
    <property type="entry name" value="DinB/YfiT-like"/>
</dbReference>
<dbReference type="OrthoDB" id="979115at2"/>
<accession>A0A364RGM2</accession>
<dbReference type="SUPFAM" id="SSF109854">
    <property type="entry name" value="DinB/YfiT-like putative metalloenzymes"/>
    <property type="match status" value="1"/>
</dbReference>
<feature type="domain" description="DinB-like" evidence="1">
    <location>
        <begin position="11"/>
        <end position="168"/>
    </location>
</feature>
<organism evidence="2 3">
    <name type="scientific">Pontibacter arcticus</name>
    <dbReference type="NCBI Taxonomy" id="2080288"/>
    <lineage>
        <taxon>Bacteria</taxon>
        <taxon>Pseudomonadati</taxon>
        <taxon>Bacteroidota</taxon>
        <taxon>Cytophagia</taxon>
        <taxon>Cytophagales</taxon>
        <taxon>Hymenobacteraceae</taxon>
        <taxon>Pontibacter</taxon>
    </lineage>
</organism>
<dbReference type="Pfam" id="PF12867">
    <property type="entry name" value="DinB_2"/>
    <property type="match status" value="1"/>
</dbReference>
<reference evidence="2 3" key="1">
    <citation type="submission" date="2018-06" db="EMBL/GenBank/DDBJ databases">
        <authorList>
            <person name="Liu Z.-W."/>
        </authorList>
    </citation>
    <scope>NUCLEOTIDE SEQUENCE [LARGE SCALE GENOMIC DNA]</scope>
    <source>
        <strain evidence="2 3">2b14</strain>
    </source>
</reference>
<dbReference type="RefSeq" id="WP_112305606.1">
    <property type="nucleotide sequence ID" value="NZ_QMDV01000002.1"/>
</dbReference>
<reference evidence="2 3" key="2">
    <citation type="submission" date="2018-07" db="EMBL/GenBank/DDBJ databases">
        <title>Pontibacter sp. 2b14 genomic sequence and assembly.</title>
        <authorList>
            <person name="Du Z.-J."/>
        </authorList>
    </citation>
    <scope>NUCLEOTIDE SEQUENCE [LARGE SCALE GENOMIC DNA]</scope>
    <source>
        <strain evidence="2 3">2b14</strain>
    </source>
</reference>
<proteinExistence type="predicted"/>
<sequence>MNPRLEAKYLQLEKSRNRLLDKLEVYDEAILTAQPTEGKWSVMEIIAHLIQVDELTLSYIQHKVKKENELKAASFSSELYTILLKLALKSGMKFKAPSSIATLASYGEDLQTLRQKWNEVRYQLEDMLTDLPAQVLDKAIFRHPRVGMLTINQTLTFLQDHFDHHMPQVNALIPKNG</sequence>
<dbReference type="AlphaFoldDB" id="A0A364RGM2"/>
<evidence type="ECO:0000313" key="2">
    <source>
        <dbReference type="EMBL" id="RAU83459.1"/>
    </source>
</evidence>
<gene>
    <name evidence="2" type="ORF">DP923_07000</name>
</gene>
<dbReference type="Gene3D" id="1.20.120.450">
    <property type="entry name" value="dinb family like domain"/>
    <property type="match status" value="1"/>
</dbReference>
<comment type="caution">
    <text evidence="2">The sequence shown here is derived from an EMBL/GenBank/DDBJ whole genome shotgun (WGS) entry which is preliminary data.</text>
</comment>